<proteinExistence type="inferred from homology"/>
<dbReference type="GO" id="GO:0006508">
    <property type="term" value="P:proteolysis"/>
    <property type="evidence" value="ECO:0007669"/>
    <property type="project" value="InterPro"/>
</dbReference>
<dbReference type="Proteomes" id="UP000252770">
    <property type="component" value="Unassembled WGS sequence"/>
</dbReference>
<dbReference type="EMBL" id="QOUI01000005">
    <property type="protein sequence ID" value="RCK69573.1"/>
    <property type="molecule type" value="Genomic_DNA"/>
</dbReference>
<evidence type="ECO:0000256" key="2">
    <source>
        <dbReference type="ARBA" id="ARBA00022801"/>
    </source>
</evidence>
<comment type="caution">
    <text evidence="4">The sequence shown here is derived from an EMBL/GenBank/DDBJ whole genome shotgun (WGS) entry which is preliminary data.</text>
</comment>
<protein>
    <submittedName>
        <fullName evidence="4">Alpha/beta hydrolase</fullName>
    </submittedName>
</protein>
<evidence type="ECO:0000256" key="1">
    <source>
        <dbReference type="ARBA" id="ARBA00010088"/>
    </source>
</evidence>
<accession>A0A367YUL2</accession>
<dbReference type="SUPFAM" id="SSF53474">
    <property type="entry name" value="alpha/beta-Hydrolases"/>
    <property type="match status" value="1"/>
</dbReference>
<keyword evidence="5" id="KW-1185">Reference proteome</keyword>
<dbReference type="InterPro" id="IPR000073">
    <property type="entry name" value="AB_hydrolase_1"/>
</dbReference>
<dbReference type="PANTHER" id="PTHR43433:SF5">
    <property type="entry name" value="AB HYDROLASE-1 DOMAIN-CONTAINING PROTEIN"/>
    <property type="match status" value="1"/>
</dbReference>
<organism evidence="4 5">
    <name type="scientific">Desertihabitans brevis</name>
    <dbReference type="NCBI Taxonomy" id="2268447"/>
    <lineage>
        <taxon>Bacteria</taxon>
        <taxon>Bacillati</taxon>
        <taxon>Actinomycetota</taxon>
        <taxon>Actinomycetes</taxon>
        <taxon>Propionibacteriales</taxon>
        <taxon>Propionibacteriaceae</taxon>
        <taxon>Desertihabitans</taxon>
    </lineage>
</organism>
<dbReference type="InterPro" id="IPR050471">
    <property type="entry name" value="AB_hydrolase"/>
</dbReference>
<dbReference type="AlphaFoldDB" id="A0A367YUL2"/>
<comment type="similarity">
    <text evidence="1">Belongs to the peptidase S33 family.</text>
</comment>
<dbReference type="Gene3D" id="3.40.50.1820">
    <property type="entry name" value="alpha/beta hydrolase"/>
    <property type="match status" value="1"/>
</dbReference>
<name>A0A367YUL2_9ACTN</name>
<dbReference type="PRINTS" id="PR00793">
    <property type="entry name" value="PROAMNOPTASE"/>
</dbReference>
<dbReference type="GO" id="GO:0004177">
    <property type="term" value="F:aminopeptidase activity"/>
    <property type="evidence" value="ECO:0007669"/>
    <property type="project" value="UniProtKB-EC"/>
</dbReference>
<dbReference type="InterPro" id="IPR002410">
    <property type="entry name" value="Peptidase_S33"/>
</dbReference>
<gene>
    <name evidence="4" type="ORF">DT076_08870</name>
</gene>
<reference evidence="4 5" key="1">
    <citation type="submission" date="2018-07" db="EMBL/GenBank/DDBJ databases">
        <title>Desertimonas flava gen. nov. sp. nov.</title>
        <authorList>
            <person name="Liu S."/>
        </authorList>
    </citation>
    <scope>NUCLEOTIDE SEQUENCE [LARGE SCALE GENOMIC DNA]</scope>
    <source>
        <strain evidence="4 5">16Sb5-5</strain>
    </source>
</reference>
<keyword evidence="2 4" id="KW-0378">Hydrolase</keyword>
<dbReference type="InterPro" id="IPR029058">
    <property type="entry name" value="AB_hydrolase_fold"/>
</dbReference>
<evidence type="ECO:0000259" key="3">
    <source>
        <dbReference type="Pfam" id="PF00561"/>
    </source>
</evidence>
<feature type="domain" description="AB hydrolase-1" evidence="3">
    <location>
        <begin position="21"/>
        <end position="146"/>
    </location>
</feature>
<evidence type="ECO:0000313" key="5">
    <source>
        <dbReference type="Proteomes" id="UP000252770"/>
    </source>
</evidence>
<evidence type="ECO:0000313" key="4">
    <source>
        <dbReference type="EMBL" id="RCK69573.1"/>
    </source>
</evidence>
<dbReference type="Pfam" id="PF00561">
    <property type="entry name" value="Abhydrolase_1"/>
    <property type="match status" value="1"/>
</dbReference>
<dbReference type="PANTHER" id="PTHR43433">
    <property type="entry name" value="HYDROLASE, ALPHA/BETA FOLD FAMILY PROTEIN"/>
    <property type="match status" value="1"/>
</dbReference>
<sequence length="241" mass="25905">MIEVEPGTSLHVAVYGRGPDVLVLTGGPGCVQYLEDEEIAPPGHRCWYVEPRGVGRSGGGAHSMEQALADLEAVRELLAVERWTVLGHSWGCDLAVRYALEHPSSVAGVVGVAGHGPHRDRTWSAAYEAGRPTEPAVEVEWSREVHASLSASFDEWIHQPGLWRDLADCPVPMRFVAAGQDIRPSWPLQQLAAVVPGGSFTTVADVPHDFWSTHPRVWVGTVTDALRSTAAAARPADSISG</sequence>